<organism evidence="8 9">
    <name type="scientific">Thermococcus barossii</name>
    <dbReference type="NCBI Taxonomy" id="54077"/>
    <lineage>
        <taxon>Archaea</taxon>
        <taxon>Methanobacteriati</taxon>
        <taxon>Methanobacteriota</taxon>
        <taxon>Thermococci</taxon>
        <taxon>Thermococcales</taxon>
        <taxon>Thermococcaceae</taxon>
        <taxon>Thermococcus</taxon>
    </lineage>
</organism>
<keyword evidence="5 7" id="KW-1133">Transmembrane helix</keyword>
<dbReference type="RefSeq" id="WP_088865246.1">
    <property type="nucleotide sequence ID" value="NZ_CP015101.1"/>
</dbReference>
<dbReference type="GO" id="GO:0016780">
    <property type="term" value="F:phosphotransferase activity, for other substituted phosphate groups"/>
    <property type="evidence" value="ECO:0007669"/>
    <property type="project" value="InterPro"/>
</dbReference>
<dbReference type="AlphaFoldDB" id="A0A2Z2MN26"/>
<feature type="transmembrane region" description="Helical" evidence="7">
    <location>
        <begin position="94"/>
        <end position="111"/>
    </location>
</feature>
<dbReference type="EMBL" id="CP015101">
    <property type="protein sequence ID" value="ASJ05244.1"/>
    <property type="molecule type" value="Genomic_DNA"/>
</dbReference>
<dbReference type="Pfam" id="PF00953">
    <property type="entry name" value="Glycos_transf_4"/>
    <property type="match status" value="1"/>
</dbReference>
<keyword evidence="3 8" id="KW-0808">Transferase</keyword>
<proteinExistence type="predicted"/>
<keyword evidence="6 7" id="KW-0472">Membrane</keyword>
<dbReference type="GO" id="GO:0005886">
    <property type="term" value="C:plasma membrane"/>
    <property type="evidence" value="ECO:0007669"/>
    <property type="project" value="UniProtKB-SubCell"/>
</dbReference>
<dbReference type="PANTHER" id="PTHR22926:SF3">
    <property type="entry name" value="UNDECAPRENYL-PHOSPHATE ALPHA-N-ACETYLGLUCOSAMINYL 1-PHOSPHATE TRANSFERASE"/>
    <property type="match status" value="1"/>
</dbReference>
<comment type="subcellular location">
    <subcellularLocation>
        <location evidence="1">Cell membrane</location>
        <topology evidence="1">Multi-pass membrane protein</topology>
    </subcellularLocation>
</comment>
<dbReference type="KEGG" id="tbs:A3L01_07635"/>
<sequence>MIATAPLIGLTLTLILTPYIAARMKKAGIVGRDIHKVNQPEVAEMGGLAVLLSLPVALAPFVSGEIARILMVFLLFGVVGIVDDLANLRQLHKVVLSLIVSVPVAFFNIAPEVNVFGYALNLGILYPLFAVLFVTGSANLVNLLAGFNGLEMGTSAIILGVLAAITDGEARLVALAGLGAVLGFLWWNRYPARVFPGDTGTLSVGALVGLVAIAGKVEAYAALLLIPHFLDFTIKATRVRFGVRRHGRTMVLPDGTLQAPPYPSFLGMIMRRVKVTEPKLVAVVWLIELTLGLLVWVLHQSL</sequence>
<feature type="transmembrane region" description="Helical" evidence="7">
    <location>
        <begin position="123"/>
        <end position="145"/>
    </location>
</feature>
<evidence type="ECO:0000256" key="1">
    <source>
        <dbReference type="ARBA" id="ARBA00004651"/>
    </source>
</evidence>
<dbReference type="InterPro" id="IPR000715">
    <property type="entry name" value="Glycosyl_transferase_4"/>
</dbReference>
<dbReference type="GO" id="GO:0044038">
    <property type="term" value="P:cell wall macromolecule biosynthetic process"/>
    <property type="evidence" value="ECO:0007669"/>
    <property type="project" value="TreeGrafter"/>
</dbReference>
<protein>
    <submittedName>
        <fullName evidence="8">UDP-N-acetylglucosamine--dolichyl-phosphate N-acetylglucosaminephosphotransferase</fullName>
    </submittedName>
</protein>
<keyword evidence="2" id="KW-1003">Cell membrane</keyword>
<evidence type="ECO:0000313" key="8">
    <source>
        <dbReference type="EMBL" id="ASJ05244.1"/>
    </source>
</evidence>
<keyword evidence="9" id="KW-1185">Reference proteome</keyword>
<accession>A0A2Z2MN26</accession>
<feature type="transmembrane region" description="Helical" evidence="7">
    <location>
        <begin position="6"/>
        <end position="22"/>
    </location>
</feature>
<name>A0A2Z2MN26_9EURY</name>
<keyword evidence="4 7" id="KW-0812">Transmembrane</keyword>
<evidence type="ECO:0000256" key="7">
    <source>
        <dbReference type="SAM" id="Phobius"/>
    </source>
</evidence>
<feature type="transmembrane region" description="Helical" evidence="7">
    <location>
        <begin position="66"/>
        <end position="82"/>
    </location>
</feature>
<dbReference type="Proteomes" id="UP000250272">
    <property type="component" value="Chromosome"/>
</dbReference>
<dbReference type="CDD" id="cd06856">
    <property type="entry name" value="GT_GPT_archaea"/>
    <property type="match status" value="1"/>
</dbReference>
<feature type="transmembrane region" description="Helical" evidence="7">
    <location>
        <begin position="42"/>
        <end position="60"/>
    </location>
</feature>
<evidence type="ECO:0000256" key="4">
    <source>
        <dbReference type="ARBA" id="ARBA00022692"/>
    </source>
</evidence>
<evidence type="ECO:0000313" key="9">
    <source>
        <dbReference type="Proteomes" id="UP000250272"/>
    </source>
</evidence>
<feature type="transmembrane region" description="Helical" evidence="7">
    <location>
        <begin position="207"/>
        <end position="230"/>
    </location>
</feature>
<gene>
    <name evidence="8" type="ORF">A3L01_07635</name>
</gene>
<reference evidence="8 9" key="1">
    <citation type="submission" date="2016-04" db="EMBL/GenBank/DDBJ databases">
        <title>Complete genome sequence of Thermococcus barossii type strain SHCK-94.</title>
        <authorList>
            <person name="Oger P.M."/>
        </authorList>
    </citation>
    <scope>NUCLEOTIDE SEQUENCE [LARGE SCALE GENOMIC DNA]</scope>
    <source>
        <strain evidence="8 9">SHCK-94</strain>
    </source>
</reference>
<evidence type="ECO:0000256" key="2">
    <source>
        <dbReference type="ARBA" id="ARBA00022475"/>
    </source>
</evidence>
<dbReference type="OrthoDB" id="34534at2157"/>
<evidence type="ECO:0000256" key="3">
    <source>
        <dbReference type="ARBA" id="ARBA00022679"/>
    </source>
</evidence>
<feature type="transmembrane region" description="Helical" evidence="7">
    <location>
        <begin position="280"/>
        <end position="299"/>
    </location>
</feature>
<feature type="transmembrane region" description="Helical" evidence="7">
    <location>
        <begin position="157"/>
        <end position="187"/>
    </location>
</feature>
<dbReference type="GO" id="GO:0071555">
    <property type="term" value="P:cell wall organization"/>
    <property type="evidence" value="ECO:0007669"/>
    <property type="project" value="TreeGrafter"/>
</dbReference>
<evidence type="ECO:0000256" key="6">
    <source>
        <dbReference type="ARBA" id="ARBA00023136"/>
    </source>
</evidence>
<evidence type="ECO:0000256" key="5">
    <source>
        <dbReference type="ARBA" id="ARBA00022989"/>
    </source>
</evidence>
<dbReference type="GeneID" id="33326637"/>
<dbReference type="PANTHER" id="PTHR22926">
    <property type="entry name" value="PHOSPHO-N-ACETYLMURAMOYL-PENTAPEPTIDE-TRANSFERASE"/>
    <property type="match status" value="1"/>
</dbReference>